<dbReference type="Proteomes" id="UP001163046">
    <property type="component" value="Unassembled WGS sequence"/>
</dbReference>
<evidence type="ECO:0000256" key="7">
    <source>
        <dbReference type="ARBA" id="ARBA00023043"/>
    </source>
</evidence>
<dbReference type="AlphaFoldDB" id="A0A9X0CHB3"/>
<keyword evidence="11" id="KW-0407">Ion channel</keyword>
<name>A0A9X0CHB3_9CNID</name>
<comment type="subcellular location">
    <subcellularLocation>
        <location evidence="1">Membrane</location>
        <topology evidence="1">Multi-pass membrane protein</topology>
    </subcellularLocation>
</comment>
<feature type="domain" description="Ion transport" evidence="14">
    <location>
        <begin position="355"/>
        <end position="552"/>
    </location>
</feature>
<keyword evidence="4 13" id="KW-0812">Transmembrane</keyword>
<dbReference type="PROSITE" id="PS50088">
    <property type="entry name" value="ANK_REPEAT"/>
    <property type="match status" value="3"/>
</dbReference>
<dbReference type="Pfam" id="PF00023">
    <property type="entry name" value="Ank"/>
    <property type="match status" value="1"/>
</dbReference>
<dbReference type="EMBL" id="MU827781">
    <property type="protein sequence ID" value="KAJ7337131.1"/>
    <property type="molecule type" value="Genomic_DNA"/>
</dbReference>
<evidence type="ECO:0000259" key="14">
    <source>
        <dbReference type="Pfam" id="PF00520"/>
    </source>
</evidence>
<evidence type="ECO:0000256" key="12">
    <source>
        <dbReference type="PROSITE-ProRule" id="PRU00023"/>
    </source>
</evidence>
<dbReference type="SMART" id="SM00248">
    <property type="entry name" value="ANK"/>
    <property type="match status" value="6"/>
</dbReference>
<dbReference type="InterPro" id="IPR002110">
    <property type="entry name" value="Ankyrin_rpt"/>
</dbReference>
<sequence>MPNPQICLDFQNGGKDLIDSLDRDGRTPMHYAAAKGSLEIVQKLLDAGANINITDIEEKVPIHMATESGSLACVRALLEANPKSIDSMEYRLRTAMHYAAFEGHVHLVKFLLDKGANPDQRDENHLTPLALSSRMNHYYTVMMLLDYGAKIGALSKNRTTAIDVAAYFGNPRIVRLLLDRGADVKNKSAFGKGCLDSAIKGSRAEVCMEIIKHKRWKEAVEVKDNEGFCMMKQLIEKFPEVAKVVMDKCVETSDHMKTDVNYSKSFNFVFLDPVPGEQTNAEGMRYFGPKLMLKHGHRDLILHPLSQELMRVKRSSMKLNTKHNSTSDFSQQFCLPGYGLSASRAMTGLIAGLSLLSHVYRIYCENWSYWMDISNILELCTFICAIIAVSSREIYYDESFEFSFGVIAVLLAYLTLMSYLQILFKAGIYVTMMFEVLRTLLVVFAVFSLLLFGFALVFHVLLSREANASRTGIELQQDDEDPFGSLDLSLLKVLDMMVGELEYHTFFIDKTLYLPHLTRFIFAVFCALIPIVFMNLLIGLAVGDIESIQKNAELKLLAIEIEDVYTFERRLPKFLLRRIHKSSITKYPNKCGWKQKGIMNVRRLMSGMKDNVSLDEADPDCFEQIASSVLHRMGALEQKVDKLSTSIENQTEMLERVVKLLAAKENVEVHPSHSSLDVKL</sequence>
<feature type="transmembrane region" description="Helical" evidence="13">
    <location>
        <begin position="369"/>
        <end position="390"/>
    </location>
</feature>
<reference evidence="15" key="1">
    <citation type="submission" date="2023-01" db="EMBL/GenBank/DDBJ databases">
        <title>Genome assembly of the deep-sea coral Lophelia pertusa.</title>
        <authorList>
            <person name="Herrera S."/>
            <person name="Cordes E."/>
        </authorList>
    </citation>
    <scope>NUCLEOTIDE SEQUENCE</scope>
    <source>
        <strain evidence="15">USNM1676648</strain>
        <tissue evidence="15">Polyp</tissue>
    </source>
</reference>
<accession>A0A9X0CHB3</accession>
<evidence type="ECO:0000256" key="9">
    <source>
        <dbReference type="ARBA" id="ARBA00023136"/>
    </source>
</evidence>
<keyword evidence="3" id="KW-0716">Sensory transduction</keyword>
<evidence type="ECO:0000256" key="1">
    <source>
        <dbReference type="ARBA" id="ARBA00004141"/>
    </source>
</evidence>
<proteinExistence type="predicted"/>
<organism evidence="15 16">
    <name type="scientific">Desmophyllum pertusum</name>
    <dbReference type="NCBI Taxonomy" id="174260"/>
    <lineage>
        <taxon>Eukaryota</taxon>
        <taxon>Metazoa</taxon>
        <taxon>Cnidaria</taxon>
        <taxon>Anthozoa</taxon>
        <taxon>Hexacorallia</taxon>
        <taxon>Scleractinia</taxon>
        <taxon>Caryophylliina</taxon>
        <taxon>Caryophylliidae</taxon>
        <taxon>Desmophyllum</taxon>
    </lineage>
</organism>
<feature type="repeat" description="ANK" evidence="12">
    <location>
        <begin position="157"/>
        <end position="189"/>
    </location>
</feature>
<keyword evidence="6 13" id="KW-1133">Transmembrane helix</keyword>
<evidence type="ECO:0000256" key="6">
    <source>
        <dbReference type="ARBA" id="ARBA00022989"/>
    </source>
</evidence>
<dbReference type="InterPro" id="IPR052076">
    <property type="entry name" value="TRP_cation_channel"/>
</dbReference>
<dbReference type="Pfam" id="PF12796">
    <property type="entry name" value="Ank_2"/>
    <property type="match status" value="1"/>
</dbReference>
<feature type="repeat" description="ANK" evidence="12">
    <location>
        <begin position="24"/>
        <end position="56"/>
    </location>
</feature>
<dbReference type="PANTHER" id="PTHR47143">
    <property type="entry name" value="TRANSIENT RECEPTOR POTENTIAL CATION CHANNEL PROTEIN PAINLESS"/>
    <property type="match status" value="1"/>
</dbReference>
<keyword evidence="7 12" id="KW-0040">ANK repeat</keyword>
<dbReference type="GO" id="GO:0005216">
    <property type="term" value="F:monoatomic ion channel activity"/>
    <property type="evidence" value="ECO:0007669"/>
    <property type="project" value="InterPro"/>
</dbReference>
<evidence type="ECO:0000256" key="13">
    <source>
        <dbReference type="SAM" id="Phobius"/>
    </source>
</evidence>
<feature type="transmembrane region" description="Helical" evidence="13">
    <location>
        <begin position="520"/>
        <end position="542"/>
    </location>
</feature>
<dbReference type="OrthoDB" id="341259at2759"/>
<evidence type="ECO:0000256" key="5">
    <source>
        <dbReference type="ARBA" id="ARBA00022737"/>
    </source>
</evidence>
<evidence type="ECO:0000313" key="15">
    <source>
        <dbReference type="EMBL" id="KAJ7337131.1"/>
    </source>
</evidence>
<dbReference type="InterPro" id="IPR005821">
    <property type="entry name" value="Ion_trans_dom"/>
</dbReference>
<keyword evidence="16" id="KW-1185">Reference proteome</keyword>
<keyword evidence="10" id="KW-0325">Glycoprotein</keyword>
<evidence type="ECO:0000256" key="11">
    <source>
        <dbReference type="ARBA" id="ARBA00023303"/>
    </source>
</evidence>
<protein>
    <recommendedName>
        <fullName evidence="14">Ion transport domain-containing protein</fullName>
    </recommendedName>
</protein>
<evidence type="ECO:0000313" key="16">
    <source>
        <dbReference type="Proteomes" id="UP001163046"/>
    </source>
</evidence>
<feature type="transmembrane region" description="Helical" evidence="13">
    <location>
        <begin position="436"/>
        <end position="462"/>
    </location>
</feature>
<dbReference type="PRINTS" id="PR01415">
    <property type="entry name" value="ANKYRIN"/>
</dbReference>
<evidence type="ECO:0000256" key="8">
    <source>
        <dbReference type="ARBA" id="ARBA00023065"/>
    </source>
</evidence>
<gene>
    <name evidence="15" type="ORF">OS493_009985</name>
</gene>
<feature type="transmembrane region" description="Helical" evidence="13">
    <location>
        <begin position="402"/>
        <end position="424"/>
    </location>
</feature>
<dbReference type="GO" id="GO:1902495">
    <property type="term" value="C:transmembrane transporter complex"/>
    <property type="evidence" value="ECO:0007669"/>
    <property type="project" value="TreeGrafter"/>
</dbReference>
<evidence type="ECO:0000256" key="3">
    <source>
        <dbReference type="ARBA" id="ARBA00022606"/>
    </source>
</evidence>
<dbReference type="InterPro" id="IPR036770">
    <property type="entry name" value="Ankyrin_rpt-contain_sf"/>
</dbReference>
<evidence type="ECO:0000256" key="2">
    <source>
        <dbReference type="ARBA" id="ARBA00022448"/>
    </source>
</evidence>
<keyword evidence="9 13" id="KW-0472">Membrane</keyword>
<keyword evidence="8" id="KW-0406">Ion transport</keyword>
<dbReference type="SUPFAM" id="SSF48403">
    <property type="entry name" value="Ankyrin repeat"/>
    <property type="match status" value="1"/>
</dbReference>
<keyword evidence="2" id="KW-0813">Transport</keyword>
<evidence type="ECO:0000256" key="10">
    <source>
        <dbReference type="ARBA" id="ARBA00023180"/>
    </source>
</evidence>
<comment type="caution">
    <text evidence="15">The sequence shown here is derived from an EMBL/GenBank/DDBJ whole genome shotgun (WGS) entry which is preliminary data.</text>
</comment>
<dbReference type="PROSITE" id="PS50297">
    <property type="entry name" value="ANK_REP_REGION"/>
    <property type="match status" value="3"/>
</dbReference>
<dbReference type="Gene3D" id="1.25.40.20">
    <property type="entry name" value="Ankyrin repeat-containing domain"/>
    <property type="match status" value="1"/>
</dbReference>
<dbReference type="Pfam" id="PF00520">
    <property type="entry name" value="Ion_trans"/>
    <property type="match status" value="1"/>
</dbReference>
<evidence type="ECO:0000256" key="4">
    <source>
        <dbReference type="ARBA" id="ARBA00022692"/>
    </source>
</evidence>
<keyword evidence="5" id="KW-0677">Repeat</keyword>
<feature type="repeat" description="ANK" evidence="12">
    <location>
        <begin position="91"/>
        <end position="123"/>
    </location>
</feature>
<dbReference type="PANTHER" id="PTHR47143:SF1">
    <property type="entry name" value="ION_TRANS DOMAIN-CONTAINING PROTEIN"/>
    <property type="match status" value="1"/>
</dbReference>